<dbReference type="Proteomes" id="UP000092498">
    <property type="component" value="Chromosome"/>
</dbReference>
<protein>
    <recommendedName>
        <fullName evidence="4">Glycosyltransferase 2-like domain-containing protein</fullName>
    </recommendedName>
</protein>
<reference evidence="5 6" key="1">
    <citation type="submission" date="2015-11" db="EMBL/GenBank/DDBJ databases">
        <title>Whole-Genome Sequence of Candidatus Oderbacter manganicum from the National Park Lower Oder Valley, Germany.</title>
        <authorList>
            <person name="Braun B."/>
            <person name="Liere K."/>
            <person name="Szewzyk U."/>
        </authorList>
    </citation>
    <scope>NUCLEOTIDE SEQUENCE [LARGE SCALE GENOMIC DNA]</scope>
    <source>
        <strain evidence="5 6">OTSz_A_272</strain>
    </source>
</reference>
<gene>
    <name evidence="5" type="ORF">ATE48_13340</name>
</gene>
<evidence type="ECO:0000256" key="1">
    <source>
        <dbReference type="ARBA" id="ARBA00006739"/>
    </source>
</evidence>
<dbReference type="InterPro" id="IPR001173">
    <property type="entry name" value="Glyco_trans_2-like"/>
</dbReference>
<dbReference type="SUPFAM" id="SSF53448">
    <property type="entry name" value="Nucleotide-diphospho-sugar transferases"/>
    <property type="match status" value="1"/>
</dbReference>
<proteinExistence type="inferred from homology"/>
<dbReference type="Gene3D" id="3.90.550.10">
    <property type="entry name" value="Spore Coat Polysaccharide Biosynthesis Protein SpsA, Chain A"/>
    <property type="match status" value="1"/>
</dbReference>
<keyword evidence="2" id="KW-0328">Glycosyltransferase</keyword>
<dbReference type="Pfam" id="PF00535">
    <property type="entry name" value="Glycos_transf_2"/>
    <property type="match status" value="1"/>
</dbReference>
<keyword evidence="3" id="KW-0808">Transferase</keyword>
<evidence type="ECO:0000259" key="4">
    <source>
        <dbReference type="Pfam" id="PF00535"/>
    </source>
</evidence>
<sequence>MAAELSSFLDRIERRLLSLIADLRQPAGATPIPAAHLPFYADADIEPMRPHVKRRRAPKAERAPRPPSVDLRADVSIVLGSFNRRVLLERAIQSVRENLAGMRGEIVVIDGGSDDGSIEWLVRQQDIITVVQHNRYQQDGLTRRRMTWGQFMNIGFRAASAERLIMISDDCYLLPGAISSALQRMDDAERAGIEVGACAFYFRNWPHDRAYYVQRTLGGNLMVNHGVYTRQALATVGYCNEDDYAFYKADSDLSLSIWEAGYAIIDAPRSICEHFMSHAEASRISNTATMDFDRQTLSKRWSALTGKNGARKMGRKELDWRDPENTAERVFGDQIEPTPMAARAAQL</sequence>
<dbReference type="InParanoid" id="A0A1B1AJS5"/>
<dbReference type="InterPro" id="IPR029044">
    <property type="entry name" value="Nucleotide-diphossugar_trans"/>
</dbReference>
<comment type="similarity">
    <text evidence="1">Belongs to the glycosyltransferase 2 family.</text>
</comment>
<evidence type="ECO:0000313" key="5">
    <source>
        <dbReference type="EMBL" id="ANP46826.1"/>
    </source>
</evidence>
<dbReference type="GO" id="GO:0016757">
    <property type="term" value="F:glycosyltransferase activity"/>
    <property type="evidence" value="ECO:0007669"/>
    <property type="project" value="UniProtKB-KW"/>
</dbReference>
<dbReference type="EMBL" id="CP013244">
    <property type="protein sequence ID" value="ANP46826.1"/>
    <property type="molecule type" value="Genomic_DNA"/>
</dbReference>
<accession>A0A1B1AJS5</accession>
<dbReference type="PANTHER" id="PTHR43179">
    <property type="entry name" value="RHAMNOSYLTRANSFERASE WBBL"/>
    <property type="match status" value="1"/>
</dbReference>
<evidence type="ECO:0000256" key="2">
    <source>
        <dbReference type="ARBA" id="ARBA00022676"/>
    </source>
</evidence>
<dbReference type="KEGG" id="cbot:ATE48_13340"/>
<dbReference type="AlphaFoldDB" id="A0A1B1AJS5"/>
<evidence type="ECO:0000256" key="3">
    <source>
        <dbReference type="ARBA" id="ARBA00022679"/>
    </source>
</evidence>
<keyword evidence="6" id="KW-1185">Reference proteome</keyword>
<dbReference type="PANTHER" id="PTHR43179:SF12">
    <property type="entry name" value="GALACTOFURANOSYLTRANSFERASE GLFT2"/>
    <property type="match status" value="1"/>
</dbReference>
<dbReference type="STRING" id="1759059.ATE48_13340"/>
<dbReference type="OrthoDB" id="9771846at2"/>
<name>A0A1B1AJS5_9PROT</name>
<dbReference type="RefSeq" id="WP_066772296.1">
    <property type="nucleotide sequence ID" value="NZ_CP013244.1"/>
</dbReference>
<feature type="domain" description="Glycosyltransferase 2-like" evidence="4">
    <location>
        <begin position="76"/>
        <end position="210"/>
    </location>
</feature>
<evidence type="ECO:0000313" key="6">
    <source>
        <dbReference type="Proteomes" id="UP000092498"/>
    </source>
</evidence>
<organism evidence="5 6">
    <name type="scientific">Candidatus Viadribacter manganicus</name>
    <dbReference type="NCBI Taxonomy" id="1759059"/>
    <lineage>
        <taxon>Bacteria</taxon>
        <taxon>Pseudomonadati</taxon>
        <taxon>Pseudomonadota</taxon>
        <taxon>Alphaproteobacteria</taxon>
        <taxon>Hyphomonadales</taxon>
        <taxon>Hyphomonadaceae</taxon>
        <taxon>Candidatus Viadribacter</taxon>
    </lineage>
</organism>